<sequence>MKVEFKELRKVYKEIKDFLENASGENVKGLNTKICEDLGLWGDDNYFLLEEFVTKNNLNFDKFDYSEHFESEGELFNGSNALIGLLTLPFLIVARIIKWIFPKIKTPFDNSFLPMKNERIDLTFGDLIVCKLKGEFCLRKNTLIEI</sequence>
<proteinExistence type="predicted"/>
<evidence type="ECO:0008006" key="3">
    <source>
        <dbReference type="Google" id="ProtNLM"/>
    </source>
</evidence>
<reference evidence="1 2" key="1">
    <citation type="submission" date="2024-05" db="EMBL/GenBank/DDBJ databases">
        <authorList>
            <person name="Duchaud E."/>
        </authorList>
    </citation>
    <scope>NUCLEOTIDE SEQUENCE [LARGE SCALE GENOMIC DNA]</scope>
    <source>
        <strain evidence="1">Ena-SAMPLE-TAB-13-05-2024-13:56:06:370-140308</strain>
    </source>
</reference>
<protein>
    <recommendedName>
        <fullName evidence="3">DUF1493 family protein</fullName>
    </recommendedName>
</protein>
<dbReference type="RefSeq" id="WP_348715306.1">
    <property type="nucleotide sequence ID" value="NZ_CAXJIO010000010.1"/>
</dbReference>
<dbReference type="EMBL" id="CAXJIO010000010">
    <property type="protein sequence ID" value="CAL2101528.1"/>
    <property type="molecule type" value="Genomic_DNA"/>
</dbReference>
<dbReference type="Proteomes" id="UP001497527">
    <property type="component" value="Unassembled WGS sequence"/>
</dbReference>
<comment type="caution">
    <text evidence="1">The sequence shown here is derived from an EMBL/GenBank/DDBJ whole genome shotgun (WGS) entry which is preliminary data.</text>
</comment>
<organism evidence="1 2">
    <name type="scientific">Tenacibaculum polynesiense</name>
    <dbReference type="NCBI Taxonomy" id="3137857"/>
    <lineage>
        <taxon>Bacteria</taxon>
        <taxon>Pseudomonadati</taxon>
        <taxon>Bacteroidota</taxon>
        <taxon>Flavobacteriia</taxon>
        <taxon>Flavobacteriales</taxon>
        <taxon>Flavobacteriaceae</taxon>
        <taxon>Tenacibaculum</taxon>
    </lineage>
</organism>
<evidence type="ECO:0000313" key="2">
    <source>
        <dbReference type="Proteomes" id="UP001497527"/>
    </source>
</evidence>
<evidence type="ECO:0000313" key="1">
    <source>
        <dbReference type="EMBL" id="CAL2101528.1"/>
    </source>
</evidence>
<keyword evidence="2" id="KW-1185">Reference proteome</keyword>
<accession>A0ABM9P813</accession>
<name>A0ABM9P813_9FLAO</name>
<gene>
    <name evidence="1" type="ORF">T190423A01A_10091</name>
</gene>